<dbReference type="RefSeq" id="WP_126607259.1">
    <property type="nucleotide sequence ID" value="NZ_AP025145.1"/>
</dbReference>
<evidence type="ECO:0000313" key="9">
    <source>
        <dbReference type="EMBL" id="GLQ72074.1"/>
    </source>
</evidence>
<keyword evidence="5 8" id="KW-0812">Transmembrane</keyword>
<dbReference type="CDD" id="cd06550">
    <property type="entry name" value="TM_ABC_iron-siderophores_like"/>
    <property type="match status" value="1"/>
</dbReference>
<feature type="transmembrane region" description="Helical" evidence="8">
    <location>
        <begin position="101"/>
        <end position="121"/>
    </location>
</feature>
<feature type="transmembrane region" description="Helical" evidence="8">
    <location>
        <begin position="127"/>
        <end position="148"/>
    </location>
</feature>
<dbReference type="GO" id="GO:0022857">
    <property type="term" value="F:transmembrane transporter activity"/>
    <property type="evidence" value="ECO:0007669"/>
    <property type="project" value="InterPro"/>
</dbReference>
<dbReference type="InterPro" id="IPR037294">
    <property type="entry name" value="ABC_BtuC-like"/>
</dbReference>
<feature type="transmembrane region" description="Helical" evidence="8">
    <location>
        <begin position="249"/>
        <end position="275"/>
    </location>
</feature>
<keyword evidence="4" id="KW-1003">Cell membrane</keyword>
<dbReference type="GO" id="GO:0005886">
    <property type="term" value="C:plasma membrane"/>
    <property type="evidence" value="ECO:0007669"/>
    <property type="project" value="UniProtKB-SubCell"/>
</dbReference>
<dbReference type="GO" id="GO:0033214">
    <property type="term" value="P:siderophore-iron import into cell"/>
    <property type="evidence" value="ECO:0007669"/>
    <property type="project" value="TreeGrafter"/>
</dbReference>
<evidence type="ECO:0000256" key="3">
    <source>
        <dbReference type="ARBA" id="ARBA00022448"/>
    </source>
</evidence>
<gene>
    <name evidence="9" type="ORF">GCM10007932_14340</name>
</gene>
<feature type="transmembrane region" description="Helical" evidence="8">
    <location>
        <begin position="72"/>
        <end position="89"/>
    </location>
</feature>
<keyword evidence="10" id="KW-1185">Reference proteome</keyword>
<name>A0AAV5NP33_9VIBR</name>
<feature type="transmembrane region" description="Helical" evidence="8">
    <location>
        <begin position="160"/>
        <end position="182"/>
    </location>
</feature>
<proteinExistence type="inferred from homology"/>
<evidence type="ECO:0000256" key="6">
    <source>
        <dbReference type="ARBA" id="ARBA00022989"/>
    </source>
</evidence>
<comment type="subcellular location">
    <subcellularLocation>
        <location evidence="1">Cell membrane</location>
        <topology evidence="1">Multi-pass membrane protein</topology>
    </subcellularLocation>
</comment>
<comment type="caution">
    <text evidence="9">The sequence shown here is derived from an EMBL/GenBank/DDBJ whole genome shotgun (WGS) entry which is preliminary data.</text>
</comment>
<dbReference type="Proteomes" id="UP001156690">
    <property type="component" value="Unassembled WGS sequence"/>
</dbReference>
<dbReference type="SUPFAM" id="SSF81345">
    <property type="entry name" value="ABC transporter involved in vitamin B12 uptake, BtuC"/>
    <property type="match status" value="1"/>
</dbReference>
<evidence type="ECO:0000256" key="8">
    <source>
        <dbReference type="SAM" id="Phobius"/>
    </source>
</evidence>
<feature type="transmembrane region" description="Helical" evidence="8">
    <location>
        <begin position="320"/>
        <end position="338"/>
    </location>
</feature>
<keyword evidence="3" id="KW-0813">Transport</keyword>
<evidence type="ECO:0000256" key="7">
    <source>
        <dbReference type="ARBA" id="ARBA00023136"/>
    </source>
</evidence>
<evidence type="ECO:0000256" key="5">
    <source>
        <dbReference type="ARBA" id="ARBA00022692"/>
    </source>
</evidence>
<evidence type="ECO:0000313" key="10">
    <source>
        <dbReference type="Proteomes" id="UP001156690"/>
    </source>
</evidence>
<feature type="transmembrane region" description="Helical" evidence="8">
    <location>
        <begin position="12"/>
        <end position="35"/>
    </location>
</feature>
<evidence type="ECO:0000256" key="4">
    <source>
        <dbReference type="ARBA" id="ARBA00022475"/>
    </source>
</evidence>
<dbReference type="Pfam" id="PF01032">
    <property type="entry name" value="FecCD"/>
    <property type="match status" value="1"/>
</dbReference>
<evidence type="ECO:0000256" key="1">
    <source>
        <dbReference type="ARBA" id="ARBA00004651"/>
    </source>
</evidence>
<sequence>METTLSITKRQPYRFPAMILGLMFFLILGMGWSLINAASFPMNWADVADFLMRREGNVIHQHIIYSIRLPRTLAATFVGVGLGVAGLLMQSITRNPLSSPSILGVSAGAAFAFAFASTGLLPWLESVPVLVVTFAGAAFAGTLVFFLAGLHTARPHPLRIILAGIALNFLFISLTRAAVIFADENAYGVLHWLTGSVANTDWDDALLVIPSVTIGFLVSVYLAFQLNLLKLGEELMRSVGGNLFRVRTISSIVVVLLIASSVSVAGPIAFVGLIAPHLARFLVGSDIRSQLPVTALLGANLVMYSDIASRYLSQGQETPVGIITTMIGALFFLGFVRLKMGEIR</sequence>
<keyword evidence="6 8" id="KW-1133">Transmembrane helix</keyword>
<reference evidence="10" key="1">
    <citation type="journal article" date="2019" name="Int. J. Syst. Evol. Microbiol.">
        <title>The Global Catalogue of Microorganisms (GCM) 10K type strain sequencing project: providing services to taxonomists for standard genome sequencing and annotation.</title>
        <authorList>
            <consortium name="The Broad Institute Genomics Platform"/>
            <consortium name="The Broad Institute Genome Sequencing Center for Infectious Disease"/>
            <person name="Wu L."/>
            <person name="Ma J."/>
        </authorList>
    </citation>
    <scope>NUCLEOTIDE SEQUENCE [LARGE SCALE GENOMIC DNA]</scope>
    <source>
        <strain evidence="10">NBRC 15640</strain>
    </source>
</reference>
<comment type="similarity">
    <text evidence="2">Belongs to the binding-protein-dependent transport system permease family. FecCD subfamily.</text>
</comment>
<feature type="transmembrane region" description="Helical" evidence="8">
    <location>
        <begin position="205"/>
        <end position="228"/>
    </location>
</feature>
<organism evidence="9 10">
    <name type="scientific">Vibrio penaeicida</name>
    <dbReference type="NCBI Taxonomy" id="104609"/>
    <lineage>
        <taxon>Bacteria</taxon>
        <taxon>Pseudomonadati</taxon>
        <taxon>Pseudomonadota</taxon>
        <taxon>Gammaproteobacteria</taxon>
        <taxon>Vibrionales</taxon>
        <taxon>Vibrionaceae</taxon>
        <taxon>Vibrio</taxon>
    </lineage>
</organism>
<dbReference type="EMBL" id="BSNX01000012">
    <property type="protein sequence ID" value="GLQ72074.1"/>
    <property type="molecule type" value="Genomic_DNA"/>
</dbReference>
<keyword evidence="7 8" id="KW-0472">Membrane</keyword>
<evidence type="ECO:0000256" key="2">
    <source>
        <dbReference type="ARBA" id="ARBA00007935"/>
    </source>
</evidence>
<accession>A0AAV5NP33</accession>
<protein>
    <submittedName>
        <fullName evidence="9">Iron ABC transporter</fullName>
    </submittedName>
</protein>
<dbReference type="PANTHER" id="PTHR30472:SF1">
    <property type="entry name" value="FE(3+) DICITRATE TRANSPORT SYSTEM PERMEASE PROTEIN FECC-RELATED"/>
    <property type="match status" value="1"/>
</dbReference>
<dbReference type="InterPro" id="IPR000522">
    <property type="entry name" value="ABC_transptr_permease_BtuC"/>
</dbReference>
<dbReference type="Gene3D" id="1.10.3470.10">
    <property type="entry name" value="ABC transporter involved in vitamin B12 uptake, BtuC"/>
    <property type="match status" value="1"/>
</dbReference>
<dbReference type="PANTHER" id="PTHR30472">
    <property type="entry name" value="FERRIC ENTEROBACTIN TRANSPORT SYSTEM PERMEASE PROTEIN"/>
    <property type="match status" value="1"/>
</dbReference>
<dbReference type="AlphaFoldDB" id="A0AAV5NP33"/>